<dbReference type="Gene3D" id="3.30.420.40">
    <property type="match status" value="1"/>
</dbReference>
<reference evidence="2" key="1">
    <citation type="submission" date="2022-11" db="UniProtKB">
        <authorList>
            <consortium name="WormBaseParasite"/>
        </authorList>
    </citation>
    <scope>IDENTIFICATION</scope>
</reference>
<dbReference type="Gene3D" id="3.30.30.30">
    <property type="match status" value="1"/>
</dbReference>
<dbReference type="Proteomes" id="UP000887577">
    <property type="component" value="Unplaced"/>
</dbReference>
<evidence type="ECO:0000313" key="1">
    <source>
        <dbReference type="Proteomes" id="UP000887577"/>
    </source>
</evidence>
<proteinExistence type="predicted"/>
<organism evidence="1 2">
    <name type="scientific">Panagrolaimus superbus</name>
    <dbReference type="NCBI Taxonomy" id="310955"/>
    <lineage>
        <taxon>Eukaryota</taxon>
        <taxon>Metazoa</taxon>
        <taxon>Ecdysozoa</taxon>
        <taxon>Nematoda</taxon>
        <taxon>Chromadorea</taxon>
        <taxon>Rhabditida</taxon>
        <taxon>Tylenchina</taxon>
        <taxon>Panagrolaimomorpha</taxon>
        <taxon>Panagrolaimoidea</taxon>
        <taxon>Panagrolaimidae</taxon>
        <taxon>Panagrolaimus</taxon>
    </lineage>
</organism>
<keyword evidence="1" id="KW-1185">Reference proteome</keyword>
<accession>A0A914ZAX5</accession>
<protein>
    <submittedName>
        <fullName evidence="2">Uncharacterized protein</fullName>
    </submittedName>
</protein>
<evidence type="ECO:0000313" key="2">
    <source>
        <dbReference type="WBParaSite" id="PSU_v2.g7405.t1"/>
    </source>
</evidence>
<dbReference type="AlphaFoldDB" id="A0A914ZAX5"/>
<sequence length="925" mass="108528">MKSNKKAYAFVTFTNSTEKSIEIWNVTDARIDINKFDGDKFFDDACNYLLEMKKKNLEGIFFDLFEHENAEYLFNVRKDFLEFCRVKKILYRWIFRDILFSTMLLFFSEGDFKTEDTVITLWLKNDDFIFHRYRNGYLTQIERIKANDKKFEKKYDEIIHIKDPKFVVMGSTTVLKDVKKQMKAKDVLMVKNTFLECLQKSAAYLFGQMLRSQKSRWNFKVQMFNSFTLEVKDGPNKSSVSSSSIDALPYQFSLDLPKIVTSIRGSTKFLFGRHISFHDDLKIMVDVDEDGFVRFILPKLYVSSCSVRGSLDFMLYKNLAYMEDFVYITTSDSEKIILEAWRIVNGCLRKEKFTGESMFKDLDNYLTKLRKYSLDAVVSNIYKHSDPHFLLAARQYLQQFCKHQKIPFKFVTHESLLLSFLLVKSKLKFDHDQTLVIGYAYESMFKFVEINSTPSKFEISDTFKDISLDDSPDVLIELFTDILLVKFDHLILHFPDHLSILLLLQTCLGIQKSTRRIEESFEECFTTISANLFRQFFNNKNSKWNFVFPISPGVSLVAESENDYENLFYEPDISQYPCLKTLNLPKDALRFHVEQNFGYGFCIDYLASKKEKITVDMAEDGFTHFYLPSEFAKFDGGSMFYKEFGKKLNASILNRKPVIIFPEDIAILFVYENGSYNPIEIDGRKELRMVISFADEDPVFGDKAMEDKINEDGTFVVYDLMKIIKMDPKKVMKKDDWQFDIVQHNKFPILFEFQTPNGKSHASPSFLIAMILKQIAKIYKKKTGHALKDVMIPDIYQNKYAVIYIEEAFKHSQIKYNIYSKKMVSVLRSRENIFRRNSIPNSLQDPAAIKQQRERTSKIVFDQSKQEHFTATNGFHKLQKQIRGQWTIDVYAFLFNIYDDMTDSPCSWSVHSFPENSCKNGYFSF</sequence>
<dbReference type="WBParaSite" id="PSU_v2.g7405.t1">
    <property type="protein sequence ID" value="PSU_v2.g7405.t1"/>
    <property type="gene ID" value="PSU_v2.g7405"/>
</dbReference>
<name>A0A914ZAX5_9BILA</name>